<accession>A0AAX3Y5U8</accession>
<dbReference type="GO" id="GO:0045892">
    <property type="term" value="P:negative regulation of DNA-templated transcription"/>
    <property type="evidence" value="ECO:0007669"/>
    <property type="project" value="TreeGrafter"/>
</dbReference>
<dbReference type="GO" id="GO:0005737">
    <property type="term" value="C:cytoplasm"/>
    <property type="evidence" value="ECO:0007669"/>
    <property type="project" value="UniProtKB-SubCell"/>
</dbReference>
<protein>
    <recommendedName>
        <fullName evidence="12">Transcriptional regulator WhiB</fullName>
    </recommendedName>
</protein>
<keyword evidence="10 12" id="KW-1015">Disulfide bond</keyword>
<name>A0AAX3Y5U8_RHOOP</name>
<evidence type="ECO:0000256" key="11">
    <source>
        <dbReference type="ARBA" id="ARBA00023163"/>
    </source>
</evidence>
<dbReference type="EMBL" id="JAPWIS010000011">
    <property type="protein sequence ID" value="MCZ4586336.1"/>
    <property type="molecule type" value="Genomic_DNA"/>
</dbReference>
<dbReference type="GO" id="GO:0047134">
    <property type="term" value="F:protein-disulfide reductase [NAD(P)H] activity"/>
    <property type="evidence" value="ECO:0007669"/>
    <property type="project" value="TreeGrafter"/>
</dbReference>
<comment type="cofactor">
    <cofactor evidence="12">
        <name>[4Fe-4S] cluster</name>
        <dbReference type="ChEBI" id="CHEBI:49883"/>
    </cofactor>
    <text evidence="12">Binds 1 [4Fe-4S] cluster per subunit. Following nitrosylation of the [4Fe-4S] cluster binds 1 [4Fe-8(NO)] cluster per subunit.</text>
</comment>
<comment type="similarity">
    <text evidence="2 12">Belongs to the WhiB family.</text>
</comment>
<evidence type="ECO:0000256" key="6">
    <source>
        <dbReference type="ARBA" id="ARBA00023004"/>
    </source>
</evidence>
<dbReference type="GO" id="GO:0035731">
    <property type="term" value="F:dinitrosyl-iron complex binding"/>
    <property type="evidence" value="ECO:0007669"/>
    <property type="project" value="UniProtKB-UniRule"/>
</dbReference>
<evidence type="ECO:0000256" key="9">
    <source>
        <dbReference type="ARBA" id="ARBA00023125"/>
    </source>
</evidence>
<comment type="PTM">
    <text evidence="12">Upon Fe-S cluster removal intramolecular disulfide bonds are formed.</text>
</comment>
<dbReference type="PANTHER" id="PTHR38839">
    <property type="entry name" value="TRANSCRIPTIONAL REGULATOR WHID-RELATED"/>
    <property type="match status" value="1"/>
</dbReference>
<evidence type="ECO:0000256" key="12">
    <source>
        <dbReference type="HAMAP-Rule" id="MF_01479"/>
    </source>
</evidence>
<comment type="subcellular location">
    <subcellularLocation>
        <location evidence="1 12">Cytoplasm</location>
    </subcellularLocation>
</comment>
<dbReference type="HAMAP" id="MF_01479">
    <property type="entry name" value="WhiB"/>
    <property type="match status" value="1"/>
</dbReference>
<reference evidence="15" key="2">
    <citation type="submission" date="2023-07" db="EMBL/GenBank/DDBJ databases">
        <title>Genomic analysis of Rhodococcus opacus VOC-14 with glycol ethers degradation activity.</title>
        <authorList>
            <person name="Narkevich D.A."/>
            <person name="Hlushen A.M."/>
            <person name="Akhremchuk A.E."/>
            <person name="Sikolenko M.A."/>
            <person name="Valentovich L.N."/>
        </authorList>
    </citation>
    <scope>NUCLEOTIDE SEQUENCE</scope>
    <source>
        <strain evidence="15">VOC-14</strain>
    </source>
</reference>
<dbReference type="PANTHER" id="PTHR38839:SF5">
    <property type="entry name" value="TRANSCRIPTIONAL REGULATOR WHID"/>
    <property type="match status" value="1"/>
</dbReference>
<dbReference type="GO" id="GO:0045454">
    <property type="term" value="P:cell redox homeostasis"/>
    <property type="evidence" value="ECO:0007669"/>
    <property type="project" value="TreeGrafter"/>
</dbReference>
<keyword evidence="11 12" id="KW-0804">Transcription</keyword>
<dbReference type="Pfam" id="PF02467">
    <property type="entry name" value="Whib"/>
    <property type="match status" value="1"/>
</dbReference>
<dbReference type="PROSITE" id="PS51674">
    <property type="entry name" value="4FE4S_WBL"/>
    <property type="match status" value="1"/>
</dbReference>
<dbReference type="GO" id="GO:0051539">
    <property type="term" value="F:4 iron, 4 sulfur cluster binding"/>
    <property type="evidence" value="ECO:0007669"/>
    <property type="project" value="UniProtKB-UniRule"/>
</dbReference>
<evidence type="ECO:0000256" key="1">
    <source>
        <dbReference type="ARBA" id="ARBA00004496"/>
    </source>
</evidence>
<keyword evidence="9 12" id="KW-0238">DNA-binding</keyword>
<dbReference type="Proteomes" id="UP001066327">
    <property type="component" value="Unassembled WGS sequence"/>
</dbReference>
<feature type="binding site" evidence="12">
    <location>
        <position position="56"/>
    </location>
    <ligand>
        <name>[4Fe-4S] cluster</name>
        <dbReference type="ChEBI" id="CHEBI:49883"/>
    </ligand>
</feature>
<dbReference type="AlphaFoldDB" id="A0AAX3Y5U8"/>
<reference evidence="14" key="1">
    <citation type="submission" date="2022-12" db="EMBL/GenBank/DDBJ databases">
        <authorList>
            <person name="Krivoruchko A.V."/>
            <person name="Elkin A."/>
        </authorList>
    </citation>
    <scope>NUCLEOTIDE SEQUENCE</scope>
    <source>
        <strain evidence="14">IEGM 249</strain>
    </source>
</reference>
<evidence type="ECO:0000256" key="2">
    <source>
        <dbReference type="ARBA" id="ARBA00006597"/>
    </source>
</evidence>
<keyword evidence="8 12" id="KW-0805">Transcription regulation</keyword>
<evidence type="ECO:0000259" key="13">
    <source>
        <dbReference type="PROSITE" id="PS51674"/>
    </source>
</evidence>
<feature type="binding site" evidence="12">
    <location>
        <position position="47"/>
    </location>
    <ligand>
        <name>[4Fe-4S] cluster</name>
        <dbReference type="ChEBI" id="CHEBI:49883"/>
    </ligand>
</feature>
<comment type="function">
    <text evidence="12">Acts as a transcriptional regulator. Probably redox-responsive. The apo- but not holo-form probably binds DNA.</text>
</comment>
<dbReference type="GO" id="GO:0046872">
    <property type="term" value="F:metal ion binding"/>
    <property type="evidence" value="ECO:0007669"/>
    <property type="project" value="UniProtKB-KW"/>
</dbReference>
<feature type="domain" description="4Fe-4S Wbl-type" evidence="13">
    <location>
        <begin position="16"/>
        <end position="80"/>
    </location>
</feature>
<dbReference type="InterPro" id="IPR003482">
    <property type="entry name" value="Whib"/>
</dbReference>
<feature type="binding site" evidence="12">
    <location>
        <position position="50"/>
    </location>
    <ligand>
        <name>[4Fe-4S] cluster</name>
        <dbReference type="ChEBI" id="CHEBI:49883"/>
    </ligand>
</feature>
<keyword evidence="7 12" id="KW-0411">Iron-sulfur</keyword>
<evidence type="ECO:0000313" key="16">
    <source>
        <dbReference type="Proteomes" id="UP001066327"/>
    </source>
</evidence>
<dbReference type="GO" id="GO:0003677">
    <property type="term" value="F:DNA binding"/>
    <property type="evidence" value="ECO:0007669"/>
    <property type="project" value="UniProtKB-UniRule"/>
</dbReference>
<dbReference type="Proteomes" id="UP001231166">
    <property type="component" value="Chromosome"/>
</dbReference>
<evidence type="ECO:0000256" key="7">
    <source>
        <dbReference type="ARBA" id="ARBA00023014"/>
    </source>
</evidence>
<evidence type="ECO:0000256" key="5">
    <source>
        <dbReference type="ARBA" id="ARBA00022723"/>
    </source>
</evidence>
<keyword evidence="16" id="KW-1185">Reference proteome</keyword>
<dbReference type="InterPro" id="IPR034768">
    <property type="entry name" value="4FE4S_WBL"/>
</dbReference>
<keyword evidence="5 12" id="KW-0479">Metal-binding</keyword>
<keyword evidence="4 12" id="KW-0963">Cytoplasm</keyword>
<evidence type="ECO:0000256" key="3">
    <source>
        <dbReference type="ARBA" id="ARBA00022485"/>
    </source>
</evidence>
<evidence type="ECO:0000313" key="15">
    <source>
        <dbReference type="EMBL" id="WLF44787.1"/>
    </source>
</evidence>
<keyword evidence="3 12" id="KW-0004">4Fe-4S</keyword>
<comment type="PTM">
    <text evidence="12">The Fe-S cluster can be nitrosylated by nitric oxide (NO).</text>
</comment>
<feature type="binding site" evidence="12">
    <location>
        <position position="17"/>
    </location>
    <ligand>
        <name>[4Fe-4S] cluster</name>
        <dbReference type="ChEBI" id="CHEBI:49883"/>
    </ligand>
</feature>
<organism evidence="15 17">
    <name type="scientific">Rhodococcus opacus</name>
    <name type="common">Nocardia opaca</name>
    <dbReference type="NCBI Taxonomy" id="37919"/>
    <lineage>
        <taxon>Bacteria</taxon>
        <taxon>Bacillati</taxon>
        <taxon>Actinomycetota</taxon>
        <taxon>Actinomycetes</taxon>
        <taxon>Mycobacteriales</taxon>
        <taxon>Nocardiaceae</taxon>
        <taxon>Rhodococcus</taxon>
    </lineage>
</organism>
<evidence type="ECO:0000256" key="8">
    <source>
        <dbReference type="ARBA" id="ARBA00023015"/>
    </source>
</evidence>
<evidence type="ECO:0000256" key="4">
    <source>
        <dbReference type="ARBA" id="ARBA00022490"/>
    </source>
</evidence>
<gene>
    <name evidence="12" type="primary">whiB</name>
    <name evidence="14" type="ORF">O4328_22060</name>
    <name evidence="15" type="ORF">Q5707_23000</name>
</gene>
<evidence type="ECO:0000256" key="10">
    <source>
        <dbReference type="ARBA" id="ARBA00023157"/>
    </source>
</evidence>
<proteinExistence type="inferred from homology"/>
<dbReference type="EMBL" id="CP130953">
    <property type="protein sequence ID" value="WLF44787.1"/>
    <property type="molecule type" value="Genomic_DNA"/>
</dbReference>
<dbReference type="RefSeq" id="WP_166680603.1">
    <property type="nucleotide sequence ID" value="NZ_CP082160.1"/>
</dbReference>
<keyword evidence="6 12" id="KW-0408">Iron</keyword>
<sequence length="109" mass="12629">MPLPITEDWDWQLNAACRGIDSTLFFHPDNERGETRNRRIRAAKRVCRTCPVLEACLRYALQADERYGTWGGLSEDELRILLRRKTTLDKFNTVSQMSSLSMMLEHSAP</sequence>
<evidence type="ECO:0000313" key="14">
    <source>
        <dbReference type="EMBL" id="MCZ4586336.1"/>
    </source>
</evidence>
<evidence type="ECO:0000313" key="17">
    <source>
        <dbReference type="Proteomes" id="UP001231166"/>
    </source>
</evidence>